<organism evidence="3 4">
    <name type="scientific">Oryza meyeriana var. granulata</name>
    <dbReference type="NCBI Taxonomy" id="110450"/>
    <lineage>
        <taxon>Eukaryota</taxon>
        <taxon>Viridiplantae</taxon>
        <taxon>Streptophyta</taxon>
        <taxon>Embryophyta</taxon>
        <taxon>Tracheophyta</taxon>
        <taxon>Spermatophyta</taxon>
        <taxon>Magnoliopsida</taxon>
        <taxon>Liliopsida</taxon>
        <taxon>Poales</taxon>
        <taxon>Poaceae</taxon>
        <taxon>BOP clade</taxon>
        <taxon>Oryzoideae</taxon>
        <taxon>Oryzeae</taxon>
        <taxon>Oryzinae</taxon>
        <taxon>Oryza</taxon>
        <taxon>Oryza meyeriana</taxon>
    </lineage>
</organism>
<proteinExistence type="predicted"/>
<name>A0A6G1EZ45_9ORYZ</name>
<dbReference type="Gene3D" id="3.30.70.270">
    <property type="match status" value="1"/>
</dbReference>
<gene>
    <name evidence="3" type="ORF">E2562_026095</name>
</gene>
<dbReference type="GO" id="GO:0003676">
    <property type="term" value="F:nucleic acid binding"/>
    <property type="evidence" value="ECO:0007669"/>
    <property type="project" value="InterPro"/>
</dbReference>
<dbReference type="InterPro" id="IPR000477">
    <property type="entry name" value="RT_dom"/>
</dbReference>
<dbReference type="InterPro" id="IPR050951">
    <property type="entry name" value="Retrovirus_Pol_polyprotein"/>
</dbReference>
<evidence type="ECO:0008006" key="5">
    <source>
        <dbReference type="Google" id="ProtNLM"/>
    </source>
</evidence>
<sequence length="372" mass="42078">MVSKTTPQGLMEGEEEFIEIKAEIATIKKDLGVMKGLRSEADGSWRFCIDYRALNAITVKDAFPIPVVDELLDELHGAKFFTKLDLRSGYHQVRMNPDDIAKTAFRTHDGLYEFLVMPFGLCIAPATFQALMNDVLRPYLRCFVLVFFDYILIFSKTWAYHLRQVRTVLDTLQQHCLFVKRSKCAFGVESISYLGHIISAAGVAMDPAKVQVVREWPTPRSPRAVRSFLGLAGYYRKFVRDYGTIAAPLTALLKEDIGLDFVEALPKVGGKSVILMVVNRFSKYCHFIPLAHPYTAETVAQAFFSDIVRLHGIPQSMVSDRDPVFTSKFWSELMRLSGAKLHMTSAFHPQSDDIASSQQIGYFYHQSPHLNS</sequence>
<dbReference type="Proteomes" id="UP000479710">
    <property type="component" value="Unassembled WGS sequence"/>
</dbReference>
<dbReference type="InterPro" id="IPR036397">
    <property type="entry name" value="RNaseH_sf"/>
</dbReference>
<dbReference type="Pfam" id="PF00078">
    <property type="entry name" value="RVT_1"/>
    <property type="match status" value="1"/>
</dbReference>
<dbReference type="CDD" id="cd01647">
    <property type="entry name" value="RT_LTR"/>
    <property type="match status" value="1"/>
</dbReference>
<dbReference type="PROSITE" id="PS50878">
    <property type="entry name" value="RT_POL"/>
    <property type="match status" value="1"/>
</dbReference>
<keyword evidence="4" id="KW-1185">Reference proteome</keyword>
<dbReference type="SUPFAM" id="SSF53098">
    <property type="entry name" value="Ribonuclease H-like"/>
    <property type="match status" value="1"/>
</dbReference>
<dbReference type="Gene3D" id="3.30.420.10">
    <property type="entry name" value="Ribonuclease H-like superfamily/Ribonuclease H"/>
    <property type="match status" value="1"/>
</dbReference>
<dbReference type="SUPFAM" id="SSF56672">
    <property type="entry name" value="DNA/RNA polymerases"/>
    <property type="match status" value="1"/>
</dbReference>
<feature type="domain" description="Reverse transcriptase" evidence="1">
    <location>
        <begin position="1"/>
        <end position="198"/>
    </location>
</feature>
<dbReference type="InterPro" id="IPR043502">
    <property type="entry name" value="DNA/RNA_pol_sf"/>
</dbReference>
<protein>
    <recommendedName>
        <fullName evidence="5">Reverse transcriptase domain-containing protein</fullName>
    </recommendedName>
</protein>
<dbReference type="AlphaFoldDB" id="A0A6G1EZ45"/>
<dbReference type="OrthoDB" id="1741804at2759"/>
<dbReference type="PROSITE" id="PS50994">
    <property type="entry name" value="INTEGRASE"/>
    <property type="match status" value="1"/>
</dbReference>
<dbReference type="InterPro" id="IPR012337">
    <property type="entry name" value="RNaseH-like_sf"/>
</dbReference>
<dbReference type="InterPro" id="IPR001584">
    <property type="entry name" value="Integrase_cat-core"/>
</dbReference>
<dbReference type="GO" id="GO:0015074">
    <property type="term" value="P:DNA integration"/>
    <property type="evidence" value="ECO:0007669"/>
    <property type="project" value="InterPro"/>
</dbReference>
<dbReference type="EMBL" id="SPHZ02000002">
    <property type="protein sequence ID" value="KAF0929881.1"/>
    <property type="molecule type" value="Genomic_DNA"/>
</dbReference>
<evidence type="ECO:0000259" key="2">
    <source>
        <dbReference type="PROSITE" id="PS50994"/>
    </source>
</evidence>
<dbReference type="InterPro" id="IPR043128">
    <property type="entry name" value="Rev_trsase/Diguanyl_cyclase"/>
</dbReference>
<feature type="domain" description="Integrase catalytic" evidence="2">
    <location>
        <begin position="244"/>
        <end position="355"/>
    </location>
</feature>
<comment type="caution">
    <text evidence="3">The sequence shown here is derived from an EMBL/GenBank/DDBJ whole genome shotgun (WGS) entry which is preliminary data.</text>
</comment>
<evidence type="ECO:0000313" key="3">
    <source>
        <dbReference type="EMBL" id="KAF0929881.1"/>
    </source>
</evidence>
<evidence type="ECO:0000259" key="1">
    <source>
        <dbReference type="PROSITE" id="PS50878"/>
    </source>
</evidence>
<dbReference type="PANTHER" id="PTHR37984">
    <property type="entry name" value="PROTEIN CBG26694"/>
    <property type="match status" value="1"/>
</dbReference>
<dbReference type="PANTHER" id="PTHR37984:SF5">
    <property type="entry name" value="PROTEIN NYNRIN-LIKE"/>
    <property type="match status" value="1"/>
</dbReference>
<accession>A0A6G1EZ45</accession>
<evidence type="ECO:0000313" key="4">
    <source>
        <dbReference type="Proteomes" id="UP000479710"/>
    </source>
</evidence>
<reference evidence="3 4" key="1">
    <citation type="submission" date="2019-11" db="EMBL/GenBank/DDBJ databases">
        <title>Whole genome sequence of Oryza granulata.</title>
        <authorList>
            <person name="Li W."/>
        </authorList>
    </citation>
    <scope>NUCLEOTIDE SEQUENCE [LARGE SCALE GENOMIC DNA]</scope>
    <source>
        <strain evidence="4">cv. Menghai</strain>
        <tissue evidence="3">Leaf</tissue>
    </source>
</reference>